<dbReference type="EMBL" id="CAJNOG010001195">
    <property type="protein sequence ID" value="CAF1419462.1"/>
    <property type="molecule type" value="Genomic_DNA"/>
</dbReference>
<comment type="caution">
    <text evidence="1">The sequence shown here is derived from an EMBL/GenBank/DDBJ whole genome shotgun (WGS) entry which is preliminary data.</text>
</comment>
<organism evidence="1 2">
    <name type="scientific">Adineta steineri</name>
    <dbReference type="NCBI Taxonomy" id="433720"/>
    <lineage>
        <taxon>Eukaryota</taxon>
        <taxon>Metazoa</taxon>
        <taxon>Spiralia</taxon>
        <taxon>Gnathifera</taxon>
        <taxon>Rotifera</taxon>
        <taxon>Eurotatoria</taxon>
        <taxon>Bdelloidea</taxon>
        <taxon>Adinetida</taxon>
        <taxon>Adinetidae</taxon>
        <taxon>Adineta</taxon>
    </lineage>
</organism>
<dbReference type="Proteomes" id="UP000663845">
    <property type="component" value="Unassembled WGS sequence"/>
</dbReference>
<dbReference type="AlphaFoldDB" id="A0A815MHB4"/>
<reference evidence="1" key="1">
    <citation type="submission" date="2021-02" db="EMBL/GenBank/DDBJ databases">
        <authorList>
            <person name="Nowell W R."/>
        </authorList>
    </citation>
    <scope>NUCLEOTIDE SEQUENCE</scope>
</reference>
<name>A0A815MHB4_9BILA</name>
<sequence>MVRTRADIEFVRIPPTFDRESPYDINTTLIASYNGEIGIIDDGFAVGPMDAVEVYMNRYYSFCECITRDLHPERYLDFYLKYRKVKMIIDQNTVVGHIPHDPKRCH</sequence>
<evidence type="ECO:0000313" key="2">
    <source>
        <dbReference type="Proteomes" id="UP000663845"/>
    </source>
</evidence>
<gene>
    <name evidence="1" type="ORF">JYZ213_LOCUS38881</name>
</gene>
<accession>A0A815MHB4</accession>
<proteinExistence type="predicted"/>
<evidence type="ECO:0000313" key="1">
    <source>
        <dbReference type="EMBL" id="CAF1419462.1"/>
    </source>
</evidence>
<protein>
    <submittedName>
        <fullName evidence="1">Uncharacterized protein</fullName>
    </submittedName>
</protein>